<dbReference type="KEGG" id="rbi:RB2501_03725"/>
<keyword evidence="4" id="KW-1185">Reference proteome</keyword>
<feature type="chain" id="PRO_5002666351" evidence="1">
    <location>
        <begin position="21"/>
        <end position="122"/>
    </location>
</feature>
<evidence type="ECO:0000256" key="1">
    <source>
        <dbReference type="SAM" id="SignalP"/>
    </source>
</evidence>
<feature type="signal peptide" evidence="1">
    <location>
        <begin position="1"/>
        <end position="20"/>
    </location>
</feature>
<dbReference type="PROSITE" id="PS51724">
    <property type="entry name" value="SPOR"/>
    <property type="match status" value="1"/>
</dbReference>
<dbReference type="eggNOG" id="ENOG5032RMV">
    <property type="taxonomic scope" value="Bacteria"/>
</dbReference>
<dbReference type="InterPro" id="IPR036680">
    <property type="entry name" value="SPOR-like_sf"/>
</dbReference>
<organism evidence="3 4">
    <name type="scientific">Robiginitalea biformata (strain ATCC BAA-864 / DSM 15991 / KCTC 12146 / HTCC2501)</name>
    <dbReference type="NCBI Taxonomy" id="313596"/>
    <lineage>
        <taxon>Bacteria</taxon>
        <taxon>Pseudomonadati</taxon>
        <taxon>Bacteroidota</taxon>
        <taxon>Flavobacteriia</taxon>
        <taxon>Flavobacteriales</taxon>
        <taxon>Flavobacteriaceae</taxon>
        <taxon>Robiginitalea</taxon>
    </lineage>
</organism>
<proteinExistence type="predicted"/>
<dbReference type="Proteomes" id="UP000009049">
    <property type="component" value="Chromosome"/>
</dbReference>
<dbReference type="InterPro" id="IPR007730">
    <property type="entry name" value="SPOR-like_dom"/>
</dbReference>
<name>A4CGB5_ROBBH</name>
<dbReference type="SUPFAM" id="SSF110997">
    <property type="entry name" value="Sporulation related repeat"/>
    <property type="match status" value="1"/>
</dbReference>
<dbReference type="Gene3D" id="3.30.70.1070">
    <property type="entry name" value="Sporulation related repeat"/>
    <property type="match status" value="1"/>
</dbReference>
<dbReference type="GO" id="GO:0003743">
    <property type="term" value="F:translation initiation factor activity"/>
    <property type="evidence" value="ECO:0007669"/>
    <property type="project" value="UniProtKB-KW"/>
</dbReference>
<dbReference type="OrthoDB" id="2473397at2"/>
<gene>
    <name evidence="3" type="ordered locus">RB2501_03725</name>
</gene>
<keyword evidence="1" id="KW-0732">Signal</keyword>
<dbReference type="GO" id="GO:0042834">
    <property type="term" value="F:peptidoglycan binding"/>
    <property type="evidence" value="ECO:0007669"/>
    <property type="project" value="InterPro"/>
</dbReference>
<keyword evidence="3" id="KW-0396">Initiation factor</keyword>
<dbReference type="STRING" id="313596.RB2501_03725"/>
<feature type="domain" description="SPOR" evidence="2">
    <location>
        <begin position="43"/>
        <end position="122"/>
    </location>
</feature>
<sequence length="122" mass="14193">MRNRFAPLLILLMSTAGLFAQSGRVTIEQDPEIGRLLEIYTKSNSETDFYTIQVGFGSYSLAEELKDEVEQEFPQWTAKIVFDSPTYRVQVGRFRERLEAEREFREVRKKFPGALLLRPGDR</sequence>
<dbReference type="EMBL" id="CP001712">
    <property type="protein sequence ID" value="EAR15973.1"/>
    <property type="molecule type" value="Genomic_DNA"/>
</dbReference>
<dbReference type="HOGENOM" id="CLU_106289_1_0_10"/>
<evidence type="ECO:0000313" key="3">
    <source>
        <dbReference type="EMBL" id="EAR15973.1"/>
    </source>
</evidence>
<accession>A4CGB5</accession>
<protein>
    <submittedName>
        <fullName evidence="3">Translation initiation factor IF-2</fullName>
    </submittedName>
</protein>
<evidence type="ECO:0000313" key="4">
    <source>
        <dbReference type="Proteomes" id="UP000009049"/>
    </source>
</evidence>
<reference evidence="3 4" key="1">
    <citation type="journal article" date="2009" name="J. Bacteriol.">
        <title>Complete genome sequence of Robiginitalea biformata HTCC2501.</title>
        <authorList>
            <person name="Oh H.M."/>
            <person name="Giovannoni S.J."/>
            <person name="Lee K."/>
            <person name="Ferriera S."/>
            <person name="Johnson J."/>
            <person name="Cho J.C."/>
        </authorList>
    </citation>
    <scope>NUCLEOTIDE SEQUENCE [LARGE SCALE GENOMIC DNA]</scope>
    <source>
        <strain evidence="4">ATCC BAA-864 / HTCC2501 / KCTC 12146</strain>
    </source>
</reference>
<dbReference type="Pfam" id="PF05036">
    <property type="entry name" value="SPOR"/>
    <property type="match status" value="1"/>
</dbReference>
<dbReference type="RefSeq" id="WP_012813668.1">
    <property type="nucleotide sequence ID" value="NC_013222.1"/>
</dbReference>
<keyword evidence="3" id="KW-0648">Protein biosynthesis</keyword>
<dbReference type="AlphaFoldDB" id="A4CGB5"/>
<evidence type="ECO:0000259" key="2">
    <source>
        <dbReference type="PROSITE" id="PS51724"/>
    </source>
</evidence>